<dbReference type="InterPro" id="IPR056818">
    <property type="entry name" value="GlmU/GlgC-like_hexapep"/>
</dbReference>
<feature type="binding site" evidence="9">
    <location>
        <position position="161"/>
    </location>
    <ligand>
        <name>alpha-D-glucose 1-phosphate</name>
        <dbReference type="ChEBI" id="CHEBI:58601"/>
    </ligand>
</feature>
<evidence type="ECO:0000256" key="6">
    <source>
        <dbReference type="ARBA" id="ARBA00022840"/>
    </source>
</evidence>
<feature type="domain" description="Glucose-1-phosphate adenylyltransferase/Bifunctional protein GlmU-like C-terminal hexapeptide" evidence="11">
    <location>
        <begin position="296"/>
        <end position="400"/>
    </location>
</feature>
<dbReference type="GO" id="GO:0005978">
    <property type="term" value="P:glycogen biosynthetic process"/>
    <property type="evidence" value="ECO:0007669"/>
    <property type="project" value="UniProtKB-UniRule"/>
</dbReference>
<accession>A0A0U3B0F6</accession>
<keyword evidence="4 9" id="KW-0548">Nucleotidyltransferase</keyword>
<dbReference type="InterPro" id="IPR029044">
    <property type="entry name" value="Nucleotide-diphossugar_trans"/>
</dbReference>
<evidence type="ECO:0000259" key="10">
    <source>
        <dbReference type="Pfam" id="PF00483"/>
    </source>
</evidence>
<dbReference type="NCBIfam" id="NF001947">
    <property type="entry name" value="PRK00725.1"/>
    <property type="match status" value="1"/>
</dbReference>
<evidence type="ECO:0000256" key="1">
    <source>
        <dbReference type="ARBA" id="ARBA00010443"/>
    </source>
</evidence>
<dbReference type="Pfam" id="PF00483">
    <property type="entry name" value="NTP_transferase"/>
    <property type="match status" value="1"/>
</dbReference>
<evidence type="ECO:0000256" key="3">
    <source>
        <dbReference type="ARBA" id="ARBA00022679"/>
    </source>
</evidence>
<dbReference type="PROSITE" id="PS00808">
    <property type="entry name" value="ADP_GLC_PYROPHOSPH_1"/>
    <property type="match status" value="1"/>
</dbReference>
<evidence type="ECO:0000259" key="11">
    <source>
        <dbReference type="Pfam" id="PF24894"/>
    </source>
</evidence>
<evidence type="ECO:0000256" key="8">
    <source>
        <dbReference type="ARBA" id="ARBA00023277"/>
    </source>
</evidence>
<name>A0A0U3B0F6_9ALTE</name>
<dbReference type="Gene3D" id="2.160.10.10">
    <property type="entry name" value="Hexapeptide repeat proteins"/>
    <property type="match status" value="1"/>
</dbReference>
<dbReference type="AlphaFoldDB" id="A0A0U3B0F6"/>
<dbReference type="PANTHER" id="PTHR43523">
    <property type="entry name" value="GLUCOSE-1-PHOSPHATE ADENYLYLTRANSFERASE-RELATED"/>
    <property type="match status" value="1"/>
</dbReference>
<dbReference type="Pfam" id="PF24894">
    <property type="entry name" value="Hexapep_GlmU"/>
    <property type="match status" value="1"/>
</dbReference>
<dbReference type="EC" id="2.7.7.27" evidence="9"/>
<organism evidence="12 13">
    <name type="scientific">Lacimicrobium alkaliphilum</name>
    <dbReference type="NCBI Taxonomy" id="1526571"/>
    <lineage>
        <taxon>Bacteria</taxon>
        <taxon>Pseudomonadati</taxon>
        <taxon>Pseudomonadota</taxon>
        <taxon>Gammaproteobacteria</taxon>
        <taxon>Alteromonadales</taxon>
        <taxon>Alteromonadaceae</taxon>
        <taxon>Lacimicrobium</taxon>
    </lineage>
</organism>
<dbReference type="PANTHER" id="PTHR43523:SF2">
    <property type="entry name" value="GLUCOSE-1-PHOSPHATE ADENYLYLTRANSFERASE"/>
    <property type="match status" value="1"/>
</dbReference>
<dbReference type="KEGG" id="lal:AT746_00955"/>
<dbReference type="CDD" id="cd02508">
    <property type="entry name" value="ADP_Glucose_PP"/>
    <property type="match status" value="1"/>
</dbReference>
<evidence type="ECO:0000256" key="5">
    <source>
        <dbReference type="ARBA" id="ARBA00022741"/>
    </source>
</evidence>
<keyword evidence="13" id="KW-1185">Reference proteome</keyword>
<dbReference type="InterPro" id="IPR005835">
    <property type="entry name" value="NTP_transferase_dom"/>
</dbReference>
<dbReference type="InterPro" id="IPR011831">
    <property type="entry name" value="ADP-Glc_PPase"/>
</dbReference>
<reference evidence="12 13" key="1">
    <citation type="submission" date="2015-12" db="EMBL/GenBank/DDBJ databases">
        <title>Complete genome of Lacimicrobium alkaliphilum KCTC 32984.</title>
        <authorList>
            <person name="Kim S.-G."/>
            <person name="Lee Y.-J."/>
        </authorList>
    </citation>
    <scope>NUCLEOTIDE SEQUENCE [LARGE SCALE GENOMIC DNA]</scope>
    <source>
        <strain evidence="12 13">YelD216</strain>
    </source>
</reference>
<protein>
    <recommendedName>
        <fullName evidence="9">Glucose-1-phosphate adenylyltransferase</fullName>
        <ecNumber evidence="9">2.7.7.27</ecNumber>
    </recommendedName>
    <alternativeName>
        <fullName evidence="9">ADP-glucose pyrophosphorylase</fullName>
        <shortName evidence="9">ADPGlc PPase</shortName>
    </alternativeName>
    <alternativeName>
        <fullName evidence="9">ADP-glucose synthase</fullName>
    </alternativeName>
</protein>
<dbReference type="InterPro" id="IPR011004">
    <property type="entry name" value="Trimer_LpxA-like_sf"/>
</dbReference>
<dbReference type="NCBIfam" id="TIGR02091">
    <property type="entry name" value="glgC"/>
    <property type="match status" value="1"/>
</dbReference>
<feature type="site" description="Could play a key role in the communication between the regulatory and the substrate sites" evidence="9">
    <location>
        <position position="95"/>
    </location>
</feature>
<sequence>MSRTLAMILAGGAGTRLFPLTQSRTKPAVPFAGGLRLVDFVLNNFVNSDLLKIYLLTQFKSQSLNIHLRQAWYLSGLTGNFIDAIPAQMRMGARWYEGTADAIYQNIKLIEIHDPDNVCIFGSDHIYKMEVRQVIRYHEKRDAALTVCATRVPIEQASRFGVIEVDDDYRMIGFEEKPAKPKPLPDDPGMALVSMGNYVFDTKVLFKALHNDAEDKLSSHDFGRDIIPRLFRDKPVYVYDFTQNKIPGEEQSSHYWRDVGTLESYWQAHMDLLACKPPFELNNEKWPLRSYHPPVPPARILADEEGNHSAILNSIISSGSKVVGARVERSVLGFNTYLGAGSRLSECVILSKSHIGAGCLLNRVITDKGVSIAPGTELGVNPAQDKARGLTVTDQGLVVIPKDMKVGFE</sequence>
<dbReference type="SUPFAM" id="SSF53448">
    <property type="entry name" value="Nucleotide-diphospho-sugar transferases"/>
    <property type="match status" value="1"/>
</dbReference>
<dbReference type="HAMAP" id="MF_00624">
    <property type="entry name" value="GlgC"/>
    <property type="match status" value="1"/>
</dbReference>
<evidence type="ECO:0000256" key="9">
    <source>
        <dbReference type="HAMAP-Rule" id="MF_00624"/>
    </source>
</evidence>
<dbReference type="OrthoDB" id="9801810at2"/>
<evidence type="ECO:0000313" key="12">
    <source>
        <dbReference type="EMBL" id="ALS96985.1"/>
    </source>
</evidence>
<dbReference type="CDD" id="cd04651">
    <property type="entry name" value="LbH_G1P_AT_C"/>
    <property type="match status" value="1"/>
</dbReference>
<keyword evidence="2 9" id="KW-0321">Glycogen metabolism</keyword>
<dbReference type="PROSITE" id="PS00809">
    <property type="entry name" value="ADP_GLC_PYROPHOSPH_2"/>
    <property type="match status" value="1"/>
</dbReference>
<dbReference type="GO" id="GO:0008878">
    <property type="term" value="F:glucose-1-phosphate adenylyltransferase activity"/>
    <property type="evidence" value="ECO:0007669"/>
    <property type="project" value="UniProtKB-UniRule"/>
</dbReference>
<dbReference type="Gene3D" id="3.90.550.10">
    <property type="entry name" value="Spore Coat Polysaccharide Biosynthesis Protein SpsA, Chain A"/>
    <property type="match status" value="1"/>
</dbReference>
<evidence type="ECO:0000256" key="7">
    <source>
        <dbReference type="ARBA" id="ARBA00023056"/>
    </source>
</evidence>
<keyword evidence="8 9" id="KW-0119">Carbohydrate metabolism</keyword>
<dbReference type="RefSeq" id="WP_062475160.1">
    <property type="nucleotide sequence ID" value="NZ_CP013650.1"/>
</dbReference>
<comment type="catalytic activity">
    <reaction evidence="9">
        <text>alpha-D-glucose 1-phosphate + ATP + H(+) = ADP-alpha-D-glucose + diphosphate</text>
        <dbReference type="Rhea" id="RHEA:12120"/>
        <dbReference type="ChEBI" id="CHEBI:15378"/>
        <dbReference type="ChEBI" id="CHEBI:30616"/>
        <dbReference type="ChEBI" id="CHEBI:33019"/>
        <dbReference type="ChEBI" id="CHEBI:57498"/>
        <dbReference type="ChEBI" id="CHEBI:58601"/>
        <dbReference type="EC" id="2.7.7.27"/>
    </reaction>
</comment>
<comment type="similarity">
    <text evidence="1 9">Belongs to the bacterial/plant glucose-1-phosphate adenylyltransferase family.</text>
</comment>
<dbReference type="InterPro" id="IPR023049">
    <property type="entry name" value="GlgC_bac"/>
</dbReference>
<comment type="pathway">
    <text evidence="9">Glycan biosynthesis; glycogen biosynthesis.</text>
</comment>
<dbReference type="STRING" id="1526571.AT746_00955"/>
<feature type="binding site" evidence="9">
    <location>
        <position position="194"/>
    </location>
    <ligand>
        <name>alpha-D-glucose 1-phosphate</name>
        <dbReference type="ChEBI" id="CHEBI:58601"/>
    </ligand>
</feature>
<dbReference type="UniPathway" id="UPA00164"/>
<keyword evidence="7 9" id="KW-0320">Glycogen biosynthesis</keyword>
<dbReference type="InterPro" id="IPR005836">
    <property type="entry name" value="ADP_Glu_pyroP_CS"/>
</dbReference>
<comment type="function">
    <text evidence="9">Involved in the biosynthesis of ADP-glucose, a building block required for the elongation reactions to produce glycogen. Catalyzes the reaction between ATP and alpha-D-glucose 1-phosphate (G1P) to produce pyrophosphate and ADP-Glc.</text>
</comment>
<feature type="domain" description="Nucleotidyl transferase" evidence="10">
    <location>
        <begin position="6"/>
        <end position="273"/>
    </location>
</feature>
<dbReference type="EMBL" id="CP013650">
    <property type="protein sequence ID" value="ALS96985.1"/>
    <property type="molecule type" value="Genomic_DNA"/>
</dbReference>
<evidence type="ECO:0000313" key="13">
    <source>
        <dbReference type="Proteomes" id="UP000068447"/>
    </source>
</evidence>
<dbReference type="Proteomes" id="UP000068447">
    <property type="component" value="Chromosome"/>
</dbReference>
<dbReference type="GO" id="GO:0005524">
    <property type="term" value="F:ATP binding"/>
    <property type="evidence" value="ECO:0007669"/>
    <property type="project" value="UniProtKB-KW"/>
</dbReference>
<evidence type="ECO:0000256" key="4">
    <source>
        <dbReference type="ARBA" id="ARBA00022695"/>
    </source>
</evidence>
<dbReference type="PROSITE" id="PS00810">
    <property type="entry name" value="ADP_GLC_PYROPHOSPH_3"/>
    <property type="match status" value="1"/>
</dbReference>
<gene>
    <name evidence="9 12" type="primary">glgC</name>
    <name evidence="12" type="ORF">AT746_00955</name>
</gene>
<dbReference type="NCBIfam" id="NF002023">
    <property type="entry name" value="PRK00844.1"/>
    <property type="match status" value="1"/>
</dbReference>
<feature type="binding site" evidence="9">
    <location>
        <position position="96"/>
    </location>
    <ligand>
        <name>alpha-D-glucose 1-phosphate</name>
        <dbReference type="ChEBI" id="CHEBI:58601"/>
    </ligand>
</feature>
<dbReference type="SUPFAM" id="SSF51161">
    <property type="entry name" value="Trimeric LpxA-like enzymes"/>
    <property type="match status" value="1"/>
</dbReference>
<feature type="binding site" evidence="9">
    <location>
        <begin position="176"/>
        <end position="177"/>
    </location>
    <ligand>
        <name>alpha-D-glucose 1-phosphate</name>
        <dbReference type="ChEBI" id="CHEBI:58601"/>
    </ligand>
</feature>
<feature type="site" description="Could play a key role in the communication between the regulatory and the substrate sites" evidence="9">
    <location>
        <position position="58"/>
    </location>
</feature>
<keyword evidence="3 9" id="KW-0808">Transferase</keyword>
<keyword evidence="6 9" id="KW-0067">ATP-binding</keyword>
<evidence type="ECO:0000256" key="2">
    <source>
        <dbReference type="ARBA" id="ARBA00022600"/>
    </source>
</evidence>
<proteinExistence type="inferred from homology"/>
<comment type="subunit">
    <text evidence="9">Homotetramer.</text>
</comment>
<keyword evidence="5 9" id="KW-0547">Nucleotide-binding</keyword>